<dbReference type="EC" id="3.1.1.32" evidence="17"/>
<keyword evidence="5" id="KW-1134">Transmembrane beta strand</keyword>
<evidence type="ECO:0000256" key="8">
    <source>
        <dbReference type="ARBA" id="ARBA00022729"/>
    </source>
</evidence>
<evidence type="ECO:0000256" key="15">
    <source>
        <dbReference type="PIRSR" id="PIRSR603187-1"/>
    </source>
</evidence>
<comment type="cofactor">
    <cofactor evidence="17">
        <name>Ca(2+)</name>
        <dbReference type="ChEBI" id="CHEBI:29108"/>
    </cofactor>
    <text evidence="17">Binds 1 Ca(2+) ion per monomer. In the dimeric form the Ca(2+) is bound by different amino acids with binding of each Ca(2+) shared with ligands coming from each monomer. The Ca(2+) ion may have a role in catalysis.</text>
</comment>
<comment type="subunit">
    <text evidence="4 17">Homodimer; dimerization is reversible, and the dimeric form is the active one.</text>
</comment>
<evidence type="ECO:0000256" key="7">
    <source>
        <dbReference type="ARBA" id="ARBA00022723"/>
    </source>
</evidence>
<dbReference type="GO" id="GO:0046872">
    <property type="term" value="F:metal ion binding"/>
    <property type="evidence" value="ECO:0007669"/>
    <property type="project" value="UniProtKB-KW"/>
</dbReference>
<evidence type="ECO:0000313" key="20">
    <source>
        <dbReference type="Proteomes" id="UP000252884"/>
    </source>
</evidence>
<comment type="catalytic activity">
    <reaction evidence="2 17">
        <text>a 1,2-diacyl-sn-glycero-3-phosphocholine + H2O = a 1-acyl-sn-glycero-3-phosphocholine + a fatty acid + H(+)</text>
        <dbReference type="Rhea" id="RHEA:15801"/>
        <dbReference type="ChEBI" id="CHEBI:15377"/>
        <dbReference type="ChEBI" id="CHEBI:15378"/>
        <dbReference type="ChEBI" id="CHEBI:28868"/>
        <dbReference type="ChEBI" id="CHEBI:57643"/>
        <dbReference type="ChEBI" id="CHEBI:58168"/>
        <dbReference type="EC" id="3.1.1.4"/>
    </reaction>
</comment>
<evidence type="ECO:0000256" key="4">
    <source>
        <dbReference type="ARBA" id="ARBA00011702"/>
    </source>
</evidence>
<feature type="binding site" description="in dimeric form" evidence="16">
    <location>
        <position position="269"/>
    </location>
    <ligand>
        <name>Ca(2+)</name>
        <dbReference type="ChEBI" id="CHEBI:29108"/>
        <label>1</label>
    </ligand>
</feature>
<protein>
    <recommendedName>
        <fullName evidence="17">Phospholipase A1</fullName>
        <ecNumber evidence="17">3.1.1.32</ecNumber>
        <ecNumber evidence="17">3.1.1.4</ecNumber>
    </recommendedName>
    <alternativeName>
        <fullName evidence="17">Phosphatidylcholine 1-acylhydrolase</fullName>
    </alternativeName>
</protein>
<dbReference type="PANTHER" id="PTHR40457:SF1">
    <property type="entry name" value="PHOSPHOLIPASE A1"/>
    <property type="match status" value="1"/>
</dbReference>
<dbReference type="EMBL" id="QPJK01000004">
    <property type="protein sequence ID" value="RCW71369.1"/>
    <property type="molecule type" value="Genomic_DNA"/>
</dbReference>
<comment type="similarity">
    <text evidence="3 17">Belongs to the phospholipase A1 family.</text>
</comment>
<keyword evidence="14 17" id="KW-0998">Cell outer membrane</keyword>
<dbReference type="SUPFAM" id="SSF56931">
    <property type="entry name" value="Outer membrane phospholipase A (OMPLA)"/>
    <property type="match status" value="1"/>
</dbReference>
<dbReference type="Proteomes" id="UP000252884">
    <property type="component" value="Unassembled WGS sequence"/>
</dbReference>
<evidence type="ECO:0000256" key="11">
    <source>
        <dbReference type="ARBA" id="ARBA00022963"/>
    </source>
</evidence>
<keyword evidence="10 16" id="KW-0106">Calcium</keyword>
<dbReference type="GO" id="GO:0004623">
    <property type="term" value="F:phospholipase A2 activity"/>
    <property type="evidence" value="ECO:0007669"/>
    <property type="project" value="UniProtKB-EC"/>
</dbReference>
<dbReference type="GO" id="GO:0009279">
    <property type="term" value="C:cell outer membrane"/>
    <property type="evidence" value="ECO:0007669"/>
    <property type="project" value="UniProtKB-SubCell"/>
</dbReference>
<comment type="subcellular location">
    <subcellularLocation>
        <location evidence="17">Cell outer membrane</location>
        <topology evidence="17">Multi-pass membrane protein</topology>
    </subcellularLocation>
    <text evidence="17">One of the very few enzymes located there.</text>
</comment>
<evidence type="ECO:0000256" key="16">
    <source>
        <dbReference type="PIRSR" id="PIRSR603187-2"/>
    </source>
</evidence>
<dbReference type="EC" id="3.1.1.4" evidence="17"/>
<dbReference type="GO" id="GO:0016042">
    <property type="term" value="P:lipid catabolic process"/>
    <property type="evidence" value="ECO:0007669"/>
    <property type="project" value="UniProtKB-KW"/>
</dbReference>
<dbReference type="InterPro" id="IPR003187">
    <property type="entry name" value="PLipase_A1"/>
</dbReference>
<dbReference type="RefSeq" id="WP_114468605.1">
    <property type="nucleotide sequence ID" value="NZ_QPJK01000004.1"/>
</dbReference>
<keyword evidence="11 17" id="KW-0442">Lipid degradation</keyword>
<dbReference type="Gene3D" id="2.40.230.10">
    <property type="entry name" value="Phospholipase A1"/>
    <property type="match status" value="1"/>
</dbReference>
<evidence type="ECO:0000256" key="17">
    <source>
        <dbReference type="RuleBase" id="RU366027"/>
    </source>
</evidence>
<keyword evidence="20" id="KW-1185">Reference proteome</keyword>
<dbReference type="OrthoDB" id="188433at2"/>
<feature type="chain" id="PRO_5019616511" description="Phospholipase A1" evidence="17">
    <location>
        <begin position="29"/>
        <end position="401"/>
    </location>
</feature>
<dbReference type="AlphaFoldDB" id="A0A368XV55"/>
<comment type="function">
    <text evidence="17">Hydrolysis of phosphatidylcholine with phospholipase A2 (EC 3.1.1.4) and phospholipase A1 (EC 3.1.1.32) activities.</text>
</comment>
<feature type="signal peptide" evidence="17">
    <location>
        <begin position="1"/>
        <end position="28"/>
    </location>
</feature>
<feature type="region of interest" description="Disordered" evidence="18">
    <location>
        <begin position="151"/>
        <end position="172"/>
    </location>
</feature>
<sequence length="401" mass="43796">MPGLSPLLRPAPLAALLLGAGVLPAAQAQTGPVPSWQTCAAHGGDDAARLRCFDAWARQQEAEAAAVNARAATNAPKAGPTINKPESTGATATTAVASSAVPTAAPEAPVVPRCHDTRFSTLSRIWELESGTDCGEFSLRGYRPITLSLAQSSSVNRTPGTPNPENQATGVDEYRRTEARIQLSVRTKVAQGLLTPREGSAVDSLWFGYSQQSFWQVFTPQLSRPFRATDHEPEMVYVYPSYAELGSWRLRYTGLGIVHQSNGQSLPLSRSWNRVYLMAGMESKDERFRLTGRVWHRLHEKAESDDNPDITDYIGRGEITGGWTLSSRDSLALTVRHPFKSNGKGSARFEWSHALGPQGEGGWLRSGLRLHTQVFHGYGDSLIDYNVRKTVFSVGLSLMDF</sequence>
<comment type="caution">
    <text evidence="19">The sequence shown here is derived from an EMBL/GenBank/DDBJ whole genome shotgun (WGS) entry which is preliminary data.</text>
</comment>
<evidence type="ECO:0000256" key="5">
    <source>
        <dbReference type="ARBA" id="ARBA00022452"/>
    </source>
</evidence>
<gene>
    <name evidence="19" type="ORF">DES41_104188</name>
</gene>
<keyword evidence="6" id="KW-0812">Transmembrane</keyword>
<keyword evidence="13" id="KW-0472">Membrane</keyword>
<evidence type="ECO:0000256" key="6">
    <source>
        <dbReference type="ARBA" id="ARBA00022692"/>
    </source>
</evidence>
<feature type="binding site" description="in dimeric form" evidence="16">
    <location>
        <position position="306"/>
    </location>
    <ligand>
        <name>Ca(2+)</name>
        <dbReference type="ChEBI" id="CHEBI:29108"/>
        <label>1</label>
    </ligand>
</feature>
<evidence type="ECO:0000256" key="1">
    <source>
        <dbReference type="ARBA" id="ARBA00000111"/>
    </source>
</evidence>
<dbReference type="PANTHER" id="PTHR40457">
    <property type="entry name" value="PHOSPHOLIPASE A1"/>
    <property type="match status" value="1"/>
</dbReference>
<name>A0A368XV55_9BURK</name>
<dbReference type="PRINTS" id="PR01486">
    <property type="entry name" value="PHPHLIPASEA1"/>
</dbReference>
<dbReference type="GO" id="GO:0008970">
    <property type="term" value="F:phospholipase A1 activity"/>
    <property type="evidence" value="ECO:0007669"/>
    <property type="project" value="UniProtKB-EC"/>
</dbReference>
<feature type="compositionally biased region" description="Polar residues" evidence="18">
    <location>
        <begin position="151"/>
        <end position="169"/>
    </location>
</feature>
<evidence type="ECO:0000256" key="3">
    <source>
        <dbReference type="ARBA" id="ARBA00010525"/>
    </source>
</evidence>
<keyword evidence="7 16" id="KW-0479">Metal-binding</keyword>
<keyword evidence="8 17" id="KW-0732">Signal</keyword>
<evidence type="ECO:0000313" key="19">
    <source>
        <dbReference type="EMBL" id="RCW71369.1"/>
    </source>
</evidence>
<feature type="active site" description="Nucleophile" evidence="15">
    <location>
        <position position="261"/>
    </location>
</feature>
<dbReference type="InterPro" id="IPR036541">
    <property type="entry name" value="PLipase_A1_sf"/>
</dbReference>
<proteinExistence type="inferred from homology"/>
<dbReference type="Pfam" id="PF02253">
    <property type="entry name" value="PLA1"/>
    <property type="match status" value="1"/>
</dbReference>
<evidence type="ECO:0000256" key="9">
    <source>
        <dbReference type="ARBA" id="ARBA00022801"/>
    </source>
</evidence>
<evidence type="ECO:0000256" key="2">
    <source>
        <dbReference type="ARBA" id="ARBA00001604"/>
    </source>
</evidence>
<evidence type="ECO:0000256" key="18">
    <source>
        <dbReference type="SAM" id="MobiDB-lite"/>
    </source>
</evidence>
<accession>A0A368XV55</accession>
<evidence type="ECO:0000256" key="13">
    <source>
        <dbReference type="ARBA" id="ARBA00023136"/>
    </source>
</evidence>
<evidence type="ECO:0000256" key="10">
    <source>
        <dbReference type="ARBA" id="ARBA00022837"/>
    </source>
</evidence>
<feature type="active site" description="Proton acceptor" evidence="15">
    <location>
        <position position="259"/>
    </location>
</feature>
<organism evidence="19 20">
    <name type="scientific">Pseudorhodoferax soli</name>
    <dbReference type="NCBI Taxonomy" id="545864"/>
    <lineage>
        <taxon>Bacteria</taxon>
        <taxon>Pseudomonadati</taxon>
        <taxon>Pseudomonadota</taxon>
        <taxon>Betaproteobacteria</taxon>
        <taxon>Burkholderiales</taxon>
        <taxon>Comamonadaceae</taxon>
    </lineage>
</organism>
<reference evidence="19 20" key="1">
    <citation type="submission" date="2018-07" db="EMBL/GenBank/DDBJ databases">
        <title>Genomic Encyclopedia of Type Strains, Phase IV (KMG-IV): sequencing the most valuable type-strain genomes for metagenomic binning, comparative biology and taxonomic classification.</title>
        <authorList>
            <person name="Goeker M."/>
        </authorList>
    </citation>
    <scope>NUCLEOTIDE SEQUENCE [LARGE SCALE GENOMIC DNA]</scope>
    <source>
        <strain evidence="19 20">DSM 21634</strain>
    </source>
</reference>
<evidence type="ECO:0000256" key="12">
    <source>
        <dbReference type="ARBA" id="ARBA00023098"/>
    </source>
</evidence>
<dbReference type="CDD" id="cd00541">
    <property type="entry name" value="OMPLA"/>
    <property type="match status" value="1"/>
</dbReference>
<evidence type="ECO:0000256" key="14">
    <source>
        <dbReference type="ARBA" id="ARBA00023237"/>
    </source>
</evidence>
<keyword evidence="12 17" id="KW-0443">Lipid metabolism</keyword>
<feature type="region of interest" description="Disordered" evidence="18">
    <location>
        <begin position="71"/>
        <end position="94"/>
    </location>
</feature>
<feature type="binding site" description="in dimeric form" evidence="16">
    <location>
        <position position="223"/>
    </location>
    <ligand>
        <name>Ca(2+)</name>
        <dbReference type="ChEBI" id="CHEBI:29108"/>
        <label>1</label>
    </ligand>
</feature>
<comment type="catalytic activity">
    <reaction evidence="1 17">
        <text>a 1,2-diacyl-sn-glycero-3-phosphocholine + H2O = a 2-acyl-sn-glycero-3-phosphocholine + a fatty acid + H(+)</text>
        <dbReference type="Rhea" id="RHEA:18689"/>
        <dbReference type="ChEBI" id="CHEBI:15377"/>
        <dbReference type="ChEBI" id="CHEBI:15378"/>
        <dbReference type="ChEBI" id="CHEBI:28868"/>
        <dbReference type="ChEBI" id="CHEBI:57643"/>
        <dbReference type="ChEBI" id="CHEBI:57875"/>
        <dbReference type="EC" id="3.1.1.32"/>
    </reaction>
</comment>
<keyword evidence="9 17" id="KW-0378">Hydrolase</keyword>